<name>A0A9P1DAL8_9DINO</name>
<evidence type="ECO:0000313" key="4">
    <source>
        <dbReference type="Proteomes" id="UP001152797"/>
    </source>
</evidence>
<evidence type="ECO:0000313" key="3">
    <source>
        <dbReference type="EMBL" id="CAL1158943.1"/>
    </source>
</evidence>
<reference evidence="2" key="1">
    <citation type="submission" date="2022-10" db="EMBL/GenBank/DDBJ databases">
        <authorList>
            <person name="Chen Y."/>
            <person name="Dougan E. K."/>
            <person name="Chan C."/>
            <person name="Rhodes N."/>
            <person name="Thang M."/>
        </authorList>
    </citation>
    <scope>NUCLEOTIDE SEQUENCE</scope>
</reference>
<dbReference type="EMBL" id="CAMXCT020003649">
    <property type="protein sequence ID" value="CAL1158943.1"/>
    <property type="molecule type" value="Genomic_DNA"/>
</dbReference>
<accession>A0A9P1DAL8</accession>
<evidence type="ECO:0000313" key="2">
    <source>
        <dbReference type="EMBL" id="CAI4005568.1"/>
    </source>
</evidence>
<comment type="caution">
    <text evidence="2">The sequence shown here is derived from an EMBL/GenBank/DDBJ whole genome shotgun (WGS) entry which is preliminary data.</text>
</comment>
<organism evidence="2">
    <name type="scientific">Cladocopium goreaui</name>
    <dbReference type="NCBI Taxonomy" id="2562237"/>
    <lineage>
        <taxon>Eukaryota</taxon>
        <taxon>Sar</taxon>
        <taxon>Alveolata</taxon>
        <taxon>Dinophyceae</taxon>
        <taxon>Suessiales</taxon>
        <taxon>Symbiodiniaceae</taxon>
        <taxon>Cladocopium</taxon>
    </lineage>
</organism>
<keyword evidence="4" id="KW-1185">Reference proteome</keyword>
<reference evidence="3" key="2">
    <citation type="submission" date="2024-04" db="EMBL/GenBank/DDBJ databases">
        <authorList>
            <person name="Chen Y."/>
            <person name="Shah S."/>
            <person name="Dougan E. K."/>
            <person name="Thang M."/>
            <person name="Chan C."/>
        </authorList>
    </citation>
    <scope>NUCLEOTIDE SEQUENCE [LARGE SCALE GENOMIC DNA]</scope>
</reference>
<feature type="region of interest" description="Disordered" evidence="1">
    <location>
        <begin position="161"/>
        <end position="189"/>
    </location>
</feature>
<evidence type="ECO:0000256" key="1">
    <source>
        <dbReference type="SAM" id="MobiDB-lite"/>
    </source>
</evidence>
<dbReference type="Proteomes" id="UP001152797">
    <property type="component" value="Unassembled WGS sequence"/>
</dbReference>
<proteinExistence type="predicted"/>
<sequence length="229" mass="25605">KTHPARVKTSSSQQQWQMNGLCGTNVEETIREPCYQLQPGSRIQVVDLKRQKERNGSKGSALETLGWEFSVEKGMGKKDAGDTEDTPCIQVVLDDGSSVLLRTNHLLPIDIELIVWSASGVDSFNFLWDSYRSICAPHRLQAPCLAVPTLPEALVPSDSSLQGLLPQSQPPRASPRTSPRPDPRLPKWPLEHPQGVQAQWQAEFSISWLLVVPMPHFQPVLCHQLWAEF</sequence>
<dbReference type="EMBL" id="CAMXCT030003649">
    <property type="protein sequence ID" value="CAL4792880.1"/>
    <property type="molecule type" value="Genomic_DNA"/>
</dbReference>
<protein>
    <submittedName>
        <fullName evidence="2">Uncharacterized protein</fullName>
    </submittedName>
</protein>
<gene>
    <name evidence="2" type="ORF">C1SCF055_LOCUS31278</name>
</gene>
<dbReference type="EMBL" id="CAMXCT010003649">
    <property type="protein sequence ID" value="CAI4005568.1"/>
    <property type="molecule type" value="Genomic_DNA"/>
</dbReference>
<feature type="non-terminal residue" evidence="2">
    <location>
        <position position="1"/>
    </location>
</feature>
<dbReference type="AlphaFoldDB" id="A0A9P1DAL8"/>